<dbReference type="EMBL" id="JAQNDO010000001">
    <property type="protein sequence ID" value="MDC0744486.1"/>
    <property type="molecule type" value="Genomic_DNA"/>
</dbReference>
<protein>
    <recommendedName>
        <fullName evidence="3">RepB-like DNA primase domain-containing protein</fullName>
    </recommendedName>
</protein>
<evidence type="ECO:0000313" key="1">
    <source>
        <dbReference type="EMBL" id="MDC0744486.1"/>
    </source>
</evidence>
<organism evidence="1 2">
    <name type="scientific">Polyangium mundeleinium</name>
    <dbReference type="NCBI Taxonomy" id="2995306"/>
    <lineage>
        <taxon>Bacteria</taxon>
        <taxon>Pseudomonadati</taxon>
        <taxon>Myxococcota</taxon>
        <taxon>Polyangia</taxon>
        <taxon>Polyangiales</taxon>
        <taxon>Polyangiaceae</taxon>
        <taxon>Polyangium</taxon>
    </lineage>
</organism>
<name>A0ABT5ERT9_9BACT</name>
<proteinExistence type="predicted"/>
<dbReference type="RefSeq" id="WP_271921051.1">
    <property type="nucleotide sequence ID" value="NZ_JAQNDO010000001.1"/>
</dbReference>
<reference evidence="1 2" key="1">
    <citation type="submission" date="2022-11" db="EMBL/GenBank/DDBJ databases">
        <title>Minimal conservation of predation-associated metabolite biosynthetic gene clusters underscores biosynthetic potential of Myxococcota including descriptions for ten novel species: Archangium lansinium sp. nov., Myxococcus landrumus sp. nov., Nannocystis bai.</title>
        <authorList>
            <person name="Ahearne A."/>
            <person name="Stevens C."/>
            <person name="Dowd S."/>
        </authorList>
    </citation>
    <scope>NUCLEOTIDE SEQUENCE [LARGE SCALE GENOMIC DNA]</scope>
    <source>
        <strain evidence="1 2">RJM3</strain>
    </source>
</reference>
<sequence>MATTMSAKDTGERGGGAVLVRHLDDLAKLSSAELDRLYRGAPAPLSVERLVGTPKGRMLAVRGTDGTKLFSVIKFLASRRRFPWDGKSFGALSQSEGTGINRVKLLPLRFDWFPFRTRIEPSAVDGRPCVYLDYEQPENPFFIARIRDEIREVAPDLWLGPAMVKTKKGAVHVLWFAVDFGQPSS</sequence>
<evidence type="ECO:0000313" key="2">
    <source>
        <dbReference type="Proteomes" id="UP001221411"/>
    </source>
</evidence>
<gene>
    <name evidence="1" type="ORF">POL67_24350</name>
</gene>
<accession>A0ABT5ERT9</accession>
<keyword evidence="2" id="KW-1185">Reference proteome</keyword>
<comment type="caution">
    <text evidence="1">The sequence shown here is derived from an EMBL/GenBank/DDBJ whole genome shotgun (WGS) entry which is preliminary data.</text>
</comment>
<evidence type="ECO:0008006" key="3">
    <source>
        <dbReference type="Google" id="ProtNLM"/>
    </source>
</evidence>
<dbReference type="Proteomes" id="UP001221411">
    <property type="component" value="Unassembled WGS sequence"/>
</dbReference>